<name>A0ABR3FJY7_9AGAR</name>
<organism evidence="4 5">
    <name type="scientific">Marasmius crinis-equi</name>
    <dbReference type="NCBI Taxonomy" id="585013"/>
    <lineage>
        <taxon>Eukaryota</taxon>
        <taxon>Fungi</taxon>
        <taxon>Dikarya</taxon>
        <taxon>Basidiomycota</taxon>
        <taxon>Agaricomycotina</taxon>
        <taxon>Agaricomycetes</taxon>
        <taxon>Agaricomycetidae</taxon>
        <taxon>Agaricales</taxon>
        <taxon>Marasmiineae</taxon>
        <taxon>Marasmiaceae</taxon>
        <taxon>Marasmius</taxon>
    </lineage>
</organism>
<accession>A0ABR3FJY7</accession>
<gene>
    <name evidence="4" type="ORF">V5O48_006258</name>
</gene>
<dbReference type="SUPFAM" id="SSF51735">
    <property type="entry name" value="NAD(P)-binding Rossmann-fold domains"/>
    <property type="match status" value="1"/>
</dbReference>
<dbReference type="PANTHER" id="PTHR48107:SF7">
    <property type="entry name" value="RE15974P"/>
    <property type="match status" value="1"/>
</dbReference>
<keyword evidence="5" id="KW-1185">Reference proteome</keyword>
<comment type="caution">
    <text evidence="4">The sequence shown here is derived from an EMBL/GenBank/DDBJ whole genome shotgun (WGS) entry which is preliminary data.</text>
</comment>
<dbReference type="EMBL" id="JBAHYK010000281">
    <property type="protein sequence ID" value="KAL0575698.1"/>
    <property type="molecule type" value="Genomic_DNA"/>
</dbReference>
<evidence type="ECO:0000256" key="2">
    <source>
        <dbReference type="ARBA" id="ARBA00022857"/>
    </source>
</evidence>
<dbReference type="PROSITE" id="PS00061">
    <property type="entry name" value="ADH_SHORT"/>
    <property type="match status" value="1"/>
</dbReference>
<dbReference type="InterPro" id="IPR002347">
    <property type="entry name" value="SDR_fam"/>
</dbReference>
<comment type="similarity">
    <text evidence="1">Belongs to the short-chain dehydrogenases/reductases (SDR) family.</text>
</comment>
<dbReference type="PANTHER" id="PTHR48107">
    <property type="entry name" value="NADPH-DEPENDENT ALDEHYDE REDUCTASE-LIKE PROTEIN, CHLOROPLASTIC-RELATED"/>
    <property type="match status" value="1"/>
</dbReference>
<reference evidence="4 5" key="1">
    <citation type="submission" date="2024-02" db="EMBL/GenBank/DDBJ databases">
        <title>A draft genome for the cacao thread blight pathogen Marasmius crinis-equi.</title>
        <authorList>
            <person name="Cohen S.P."/>
            <person name="Baruah I.K."/>
            <person name="Amoako-Attah I."/>
            <person name="Bukari Y."/>
            <person name="Meinhardt L.W."/>
            <person name="Bailey B.A."/>
        </authorList>
    </citation>
    <scope>NUCLEOTIDE SEQUENCE [LARGE SCALE GENOMIC DNA]</scope>
    <source>
        <strain evidence="4 5">GH-76</strain>
    </source>
</reference>
<dbReference type="Gene3D" id="3.40.50.720">
    <property type="entry name" value="NAD(P)-binding Rossmann-like Domain"/>
    <property type="match status" value="1"/>
</dbReference>
<evidence type="ECO:0000313" key="5">
    <source>
        <dbReference type="Proteomes" id="UP001465976"/>
    </source>
</evidence>
<evidence type="ECO:0000256" key="1">
    <source>
        <dbReference type="ARBA" id="ARBA00006484"/>
    </source>
</evidence>
<dbReference type="Proteomes" id="UP001465976">
    <property type="component" value="Unassembled WGS sequence"/>
</dbReference>
<keyword evidence="2" id="KW-0521">NADP</keyword>
<keyword evidence="3" id="KW-0560">Oxidoreductase</keyword>
<dbReference type="InterPro" id="IPR036291">
    <property type="entry name" value="NAD(P)-bd_dom_sf"/>
</dbReference>
<proteinExistence type="inferred from homology"/>
<sequence length="295" mass="30880">MPLFKGLASKLGAAFRRSSHNHSSTLGVMNMSPVDVDGNNDRPQNNCLTGKVAIVTGSSRSIGASIARALAEQGANVVVNYGHDPNPAADVVKEIKSLGKGDAIAVKADATSIDGGRLLLSETIRVFGRLDVLVLNAGIMGSKALQEIDEAFFDAHFDANVKAPLFLVKEAARFLPTPGGRIVFFSTSLTAATAILPNALCYVASKGAVEQMCRVLSKDLGVKGVTVNTISPGPVDGPRFREGKPDHVIDMIAAQNPSKRLAGPEDIAPVVVFLASPAAQWINGQNIKVNGGFVV</sequence>
<dbReference type="Pfam" id="PF13561">
    <property type="entry name" value="adh_short_C2"/>
    <property type="match status" value="1"/>
</dbReference>
<evidence type="ECO:0000313" key="4">
    <source>
        <dbReference type="EMBL" id="KAL0575698.1"/>
    </source>
</evidence>
<evidence type="ECO:0000256" key="3">
    <source>
        <dbReference type="ARBA" id="ARBA00023002"/>
    </source>
</evidence>
<dbReference type="PRINTS" id="PR00081">
    <property type="entry name" value="GDHRDH"/>
</dbReference>
<dbReference type="InterPro" id="IPR020904">
    <property type="entry name" value="Sc_DH/Rdtase_CS"/>
</dbReference>
<evidence type="ECO:0008006" key="6">
    <source>
        <dbReference type="Google" id="ProtNLM"/>
    </source>
</evidence>
<protein>
    <recommendedName>
        <fullName evidence="6">NAD(P)-binding protein</fullName>
    </recommendedName>
</protein>